<keyword evidence="2" id="KW-1185">Reference proteome</keyword>
<protein>
    <submittedName>
        <fullName evidence="1">Uncharacterized protein</fullName>
    </submittedName>
</protein>
<gene>
    <name evidence="1" type="ORF">FHS03_001176</name>
</gene>
<dbReference type="RefSeq" id="WP_183440103.1">
    <property type="nucleotide sequence ID" value="NZ_JACHXD010000003.1"/>
</dbReference>
<proteinExistence type="predicted"/>
<name>A0A7W5FSV4_9BURK</name>
<evidence type="ECO:0000313" key="2">
    <source>
        <dbReference type="Proteomes" id="UP000541535"/>
    </source>
</evidence>
<dbReference type="AlphaFoldDB" id="A0A7W5FSV4"/>
<sequence length="73" mass="8392">MGLLDFSRRKKHPGDSQADFAQMLMAWIREQGVSDAMRYDADNFRIVIVIGSGQRAFDQHDRREGLARLGRIL</sequence>
<reference evidence="1 2" key="1">
    <citation type="submission" date="2020-08" db="EMBL/GenBank/DDBJ databases">
        <title>Genomic Encyclopedia of Type Strains, Phase III (KMG-III): the genomes of soil and plant-associated and newly described type strains.</title>
        <authorList>
            <person name="Whitman W."/>
        </authorList>
    </citation>
    <scope>NUCLEOTIDE SEQUENCE [LARGE SCALE GENOMIC DNA]</scope>
    <source>
        <strain evidence="1 2">CECT 8897</strain>
    </source>
</reference>
<dbReference type="Proteomes" id="UP000541535">
    <property type="component" value="Unassembled WGS sequence"/>
</dbReference>
<evidence type="ECO:0000313" key="1">
    <source>
        <dbReference type="EMBL" id="MBB3118145.1"/>
    </source>
</evidence>
<comment type="caution">
    <text evidence="1">The sequence shown here is derived from an EMBL/GenBank/DDBJ whole genome shotgun (WGS) entry which is preliminary data.</text>
</comment>
<dbReference type="EMBL" id="JACHXD010000003">
    <property type="protein sequence ID" value="MBB3118145.1"/>
    <property type="molecule type" value="Genomic_DNA"/>
</dbReference>
<organism evidence="1 2">
    <name type="scientific">Pseudoduganella violacea</name>
    <dbReference type="NCBI Taxonomy" id="1715466"/>
    <lineage>
        <taxon>Bacteria</taxon>
        <taxon>Pseudomonadati</taxon>
        <taxon>Pseudomonadota</taxon>
        <taxon>Betaproteobacteria</taxon>
        <taxon>Burkholderiales</taxon>
        <taxon>Oxalobacteraceae</taxon>
        <taxon>Telluria group</taxon>
        <taxon>Pseudoduganella</taxon>
    </lineage>
</organism>
<accession>A0A7W5FSV4</accession>